<reference evidence="3" key="1">
    <citation type="journal article" date="2019" name="Int. J. Syst. Evol. Microbiol.">
        <title>The Global Catalogue of Microorganisms (GCM) 10K type strain sequencing project: providing services to taxonomists for standard genome sequencing and annotation.</title>
        <authorList>
            <consortium name="The Broad Institute Genomics Platform"/>
            <consortium name="The Broad Institute Genome Sequencing Center for Infectious Disease"/>
            <person name="Wu L."/>
            <person name="Ma J."/>
        </authorList>
    </citation>
    <scope>NUCLEOTIDE SEQUENCE [LARGE SCALE GENOMIC DNA]</scope>
    <source>
        <strain evidence="3">IBRC-M 10813</strain>
    </source>
</reference>
<dbReference type="Proteomes" id="UP001595843">
    <property type="component" value="Unassembled WGS sequence"/>
</dbReference>
<keyword evidence="3" id="KW-1185">Reference proteome</keyword>
<dbReference type="Pfam" id="PF10842">
    <property type="entry name" value="DUF2642"/>
    <property type="match status" value="1"/>
</dbReference>
<dbReference type="RefSeq" id="WP_380704314.1">
    <property type="nucleotide sequence ID" value="NZ_JBHSAP010000009.1"/>
</dbReference>
<proteinExistence type="predicted"/>
<comment type="caution">
    <text evidence="2">The sequence shown here is derived from an EMBL/GenBank/DDBJ whole genome shotgun (WGS) entry which is preliminary data.</text>
</comment>
<accession>A0ABV8JLT6</accession>
<feature type="region of interest" description="Disordered" evidence="1">
    <location>
        <begin position="1"/>
        <end position="23"/>
    </location>
</feature>
<evidence type="ECO:0000313" key="2">
    <source>
        <dbReference type="EMBL" id="MFC4076934.1"/>
    </source>
</evidence>
<dbReference type="EMBL" id="JBHSAP010000009">
    <property type="protein sequence ID" value="MFC4076934.1"/>
    <property type="molecule type" value="Genomic_DNA"/>
</dbReference>
<evidence type="ECO:0000313" key="3">
    <source>
        <dbReference type="Proteomes" id="UP001595843"/>
    </source>
</evidence>
<evidence type="ECO:0000256" key="1">
    <source>
        <dbReference type="SAM" id="MobiDB-lite"/>
    </source>
</evidence>
<sequence length="99" mass="11404">MPPFEGPGFFQPMQPEGGRREGKGLFKLPFGRLRRRGRGILAQQMSELVGQRVQVETYVGKLEGDVVSIHPDHMILEKEERKYHVRWDAIIYVSPTEVL</sequence>
<gene>
    <name evidence="2" type="ORF">ACFOUO_08925</name>
</gene>
<dbReference type="InterPro" id="IPR020139">
    <property type="entry name" value="DUF2642"/>
</dbReference>
<name>A0ABV8JLT6_9BACL</name>
<protein>
    <submittedName>
        <fullName evidence="2">DUF2642 domain-containing protein</fullName>
    </submittedName>
</protein>
<organism evidence="2 3">
    <name type="scientific">Salinithrix halophila</name>
    <dbReference type="NCBI Taxonomy" id="1485204"/>
    <lineage>
        <taxon>Bacteria</taxon>
        <taxon>Bacillati</taxon>
        <taxon>Bacillota</taxon>
        <taxon>Bacilli</taxon>
        <taxon>Bacillales</taxon>
        <taxon>Thermoactinomycetaceae</taxon>
        <taxon>Salinithrix</taxon>
    </lineage>
</organism>